<protein>
    <recommendedName>
        <fullName evidence="6">Thioredoxin domain-containing protein</fullName>
    </recommendedName>
</protein>
<keyword evidence="4" id="KW-1015">Disulfide bond</keyword>
<feature type="binding site" evidence="3">
    <location>
        <position position="83"/>
    </location>
    <ligand>
        <name>Cu cation</name>
        <dbReference type="ChEBI" id="CHEBI:23378"/>
    </ligand>
</feature>
<dbReference type="RefSeq" id="WP_145260293.1">
    <property type="nucleotide sequence ID" value="NZ_CP036279.1"/>
</dbReference>
<keyword evidence="8" id="KW-1185">Reference proteome</keyword>
<evidence type="ECO:0000256" key="4">
    <source>
        <dbReference type="PIRSR" id="PIRSR603782-2"/>
    </source>
</evidence>
<dbReference type="InterPro" id="IPR036249">
    <property type="entry name" value="Thioredoxin-like_sf"/>
</dbReference>
<dbReference type="KEGG" id="knv:Pan216_39650"/>
<dbReference type="EMBL" id="CP036279">
    <property type="protein sequence ID" value="QDU63090.1"/>
    <property type="molecule type" value="Genomic_DNA"/>
</dbReference>
<dbReference type="Pfam" id="PF02630">
    <property type="entry name" value="SCO1-SenC"/>
    <property type="match status" value="1"/>
</dbReference>
<keyword evidence="5" id="KW-0812">Transmembrane</keyword>
<evidence type="ECO:0000259" key="6">
    <source>
        <dbReference type="PROSITE" id="PS51352"/>
    </source>
</evidence>
<keyword evidence="5" id="KW-0472">Membrane</keyword>
<proteinExistence type="inferred from homology"/>
<evidence type="ECO:0000256" key="1">
    <source>
        <dbReference type="ARBA" id="ARBA00010996"/>
    </source>
</evidence>
<evidence type="ECO:0000256" key="3">
    <source>
        <dbReference type="PIRSR" id="PIRSR603782-1"/>
    </source>
</evidence>
<feature type="domain" description="Thioredoxin" evidence="6">
    <location>
        <begin position="41"/>
        <end position="207"/>
    </location>
</feature>
<name>A0A518B7Y8_9BACT</name>
<feature type="binding site" evidence="3">
    <location>
        <position position="79"/>
    </location>
    <ligand>
        <name>Cu cation</name>
        <dbReference type="ChEBI" id="CHEBI:23378"/>
    </ligand>
</feature>
<dbReference type="OrthoDB" id="9811998at2"/>
<comment type="similarity">
    <text evidence="1">Belongs to the SCO1/2 family.</text>
</comment>
<dbReference type="InterPro" id="IPR003782">
    <property type="entry name" value="SCO1/SenC"/>
</dbReference>
<dbReference type="GO" id="GO:0046872">
    <property type="term" value="F:metal ion binding"/>
    <property type="evidence" value="ECO:0007669"/>
    <property type="project" value="UniProtKB-KW"/>
</dbReference>
<dbReference type="Gene3D" id="3.40.30.10">
    <property type="entry name" value="Glutaredoxin"/>
    <property type="match status" value="1"/>
</dbReference>
<keyword evidence="5" id="KW-1133">Transmembrane helix</keyword>
<evidence type="ECO:0000313" key="7">
    <source>
        <dbReference type="EMBL" id="QDU63090.1"/>
    </source>
</evidence>
<sequence>MSSRTFAIIRYALFAMVAGGLIVLIVNAPKPSSLPAAANLPKEFGTVPPFALTERDGRTITEKDLAGRVAVVGFIFTRCHESCPMVTGVMAQLRQELPSDVQFISISVDPRYDKPEVLRQYASNFKADPERWWFLTGERDPVYSLIRDGFKVGVAENPDPKRLPGELVSHTTRLAVVDGQGHLRGYFDTRDPAAIDLLKRKVGALRDEENP</sequence>
<feature type="disulfide bond" description="Redox-active" evidence="4">
    <location>
        <begin position="79"/>
        <end position="83"/>
    </location>
</feature>
<keyword evidence="2 3" id="KW-0186">Copper</keyword>
<gene>
    <name evidence="7" type="ORF">Pan216_39650</name>
</gene>
<evidence type="ECO:0000256" key="2">
    <source>
        <dbReference type="ARBA" id="ARBA00023008"/>
    </source>
</evidence>
<evidence type="ECO:0000256" key="5">
    <source>
        <dbReference type="SAM" id="Phobius"/>
    </source>
</evidence>
<reference evidence="7 8" key="1">
    <citation type="submission" date="2019-02" db="EMBL/GenBank/DDBJ databases">
        <title>Deep-cultivation of Planctomycetes and their phenomic and genomic characterization uncovers novel biology.</title>
        <authorList>
            <person name="Wiegand S."/>
            <person name="Jogler M."/>
            <person name="Boedeker C."/>
            <person name="Pinto D."/>
            <person name="Vollmers J."/>
            <person name="Rivas-Marin E."/>
            <person name="Kohn T."/>
            <person name="Peeters S.H."/>
            <person name="Heuer A."/>
            <person name="Rast P."/>
            <person name="Oberbeckmann S."/>
            <person name="Bunk B."/>
            <person name="Jeske O."/>
            <person name="Meyerdierks A."/>
            <person name="Storesund J.E."/>
            <person name="Kallscheuer N."/>
            <person name="Luecker S."/>
            <person name="Lage O.M."/>
            <person name="Pohl T."/>
            <person name="Merkel B.J."/>
            <person name="Hornburger P."/>
            <person name="Mueller R.-W."/>
            <person name="Bruemmer F."/>
            <person name="Labrenz M."/>
            <person name="Spormann A.M."/>
            <person name="Op den Camp H."/>
            <person name="Overmann J."/>
            <person name="Amann R."/>
            <person name="Jetten M.S.M."/>
            <person name="Mascher T."/>
            <person name="Medema M.H."/>
            <person name="Devos D.P."/>
            <person name="Kaster A.-K."/>
            <person name="Ovreas L."/>
            <person name="Rohde M."/>
            <person name="Galperin M.Y."/>
            <person name="Jogler C."/>
        </authorList>
    </citation>
    <scope>NUCLEOTIDE SEQUENCE [LARGE SCALE GENOMIC DNA]</scope>
    <source>
        <strain evidence="7 8">Pan216</strain>
    </source>
</reference>
<accession>A0A518B7Y8</accession>
<dbReference type="Proteomes" id="UP000317093">
    <property type="component" value="Chromosome"/>
</dbReference>
<dbReference type="PANTHER" id="PTHR12151:SF25">
    <property type="entry name" value="LINALOOL DEHYDRATASE_ISOMERASE DOMAIN-CONTAINING PROTEIN"/>
    <property type="match status" value="1"/>
</dbReference>
<dbReference type="SUPFAM" id="SSF52833">
    <property type="entry name" value="Thioredoxin-like"/>
    <property type="match status" value="1"/>
</dbReference>
<evidence type="ECO:0000313" key="8">
    <source>
        <dbReference type="Proteomes" id="UP000317093"/>
    </source>
</evidence>
<organism evidence="7 8">
    <name type="scientific">Kolteria novifilia</name>
    <dbReference type="NCBI Taxonomy" id="2527975"/>
    <lineage>
        <taxon>Bacteria</taxon>
        <taxon>Pseudomonadati</taxon>
        <taxon>Planctomycetota</taxon>
        <taxon>Planctomycetia</taxon>
        <taxon>Kolteriales</taxon>
        <taxon>Kolteriaceae</taxon>
        <taxon>Kolteria</taxon>
    </lineage>
</organism>
<keyword evidence="3" id="KW-0479">Metal-binding</keyword>
<dbReference type="PROSITE" id="PS51352">
    <property type="entry name" value="THIOREDOXIN_2"/>
    <property type="match status" value="1"/>
</dbReference>
<dbReference type="CDD" id="cd02968">
    <property type="entry name" value="SCO"/>
    <property type="match status" value="1"/>
</dbReference>
<dbReference type="InterPro" id="IPR013766">
    <property type="entry name" value="Thioredoxin_domain"/>
</dbReference>
<dbReference type="PANTHER" id="PTHR12151">
    <property type="entry name" value="ELECTRON TRANSPORT PROTIN SCO1/SENC FAMILY MEMBER"/>
    <property type="match status" value="1"/>
</dbReference>
<dbReference type="AlphaFoldDB" id="A0A518B7Y8"/>
<feature type="transmembrane region" description="Helical" evidence="5">
    <location>
        <begin position="7"/>
        <end position="26"/>
    </location>
</feature>
<feature type="binding site" evidence="3">
    <location>
        <position position="170"/>
    </location>
    <ligand>
        <name>Cu cation</name>
        <dbReference type="ChEBI" id="CHEBI:23378"/>
    </ligand>
</feature>